<keyword evidence="3 14" id="KW-0963">Cytoplasm</keyword>
<dbReference type="SUPFAM" id="SSF55347">
    <property type="entry name" value="Glyceraldehyde-3-phosphate dehydrogenase-like, C-terminal domain"/>
    <property type="match status" value="1"/>
</dbReference>
<evidence type="ECO:0000256" key="14">
    <source>
        <dbReference type="HAMAP-Rule" id="MF_00102"/>
    </source>
</evidence>
<comment type="function">
    <text evidence="14">Catalyzes the conversion of 4-hydroxy-tetrahydrodipicolinate (HTPA) to tetrahydrodipicolinate.</text>
</comment>
<dbReference type="STRING" id="23.BEL05_18015"/>
<evidence type="ECO:0000256" key="1">
    <source>
        <dbReference type="ARBA" id="ARBA00004496"/>
    </source>
</evidence>
<feature type="binding site" evidence="14">
    <location>
        <position position="159"/>
    </location>
    <ligand>
        <name>(S)-2,3,4,5-tetrahydrodipicolinate</name>
        <dbReference type="ChEBI" id="CHEBI:16845"/>
    </ligand>
</feature>
<dbReference type="Proteomes" id="UP000095230">
    <property type="component" value="Unassembled WGS sequence"/>
</dbReference>
<feature type="active site" description="Proton donor/acceptor" evidence="14">
    <location>
        <position position="158"/>
    </location>
</feature>
<evidence type="ECO:0000313" key="18">
    <source>
        <dbReference type="EMBL" id="OEG73484.1"/>
    </source>
</evidence>
<comment type="subcellular location">
    <subcellularLocation>
        <location evidence="1 14">Cytoplasm</location>
    </subcellularLocation>
</comment>
<feature type="binding site" evidence="14">
    <location>
        <begin position="125"/>
        <end position="128"/>
    </location>
    <ligand>
        <name>NAD(+)</name>
        <dbReference type="ChEBI" id="CHEBI:57540"/>
    </ligand>
</feature>
<evidence type="ECO:0000256" key="10">
    <source>
        <dbReference type="ARBA" id="ARBA00037922"/>
    </source>
</evidence>
<feature type="binding site" evidence="14">
    <location>
        <begin position="101"/>
        <end position="103"/>
    </location>
    <ligand>
        <name>NAD(+)</name>
        <dbReference type="ChEBI" id="CHEBI:57540"/>
    </ligand>
</feature>
<feature type="binding site" evidence="14">
    <location>
        <position position="38"/>
    </location>
    <ligand>
        <name>NADP(+)</name>
        <dbReference type="ChEBI" id="CHEBI:58349"/>
    </ligand>
</feature>
<feature type="binding site" evidence="14">
    <location>
        <position position="37"/>
    </location>
    <ligand>
        <name>NAD(+)</name>
        <dbReference type="ChEBI" id="CHEBI:57540"/>
    </ligand>
</feature>
<dbReference type="EMBL" id="BPEU01000011">
    <property type="protein sequence ID" value="GIU40211.1"/>
    <property type="molecule type" value="Genomic_DNA"/>
</dbReference>
<evidence type="ECO:0000259" key="16">
    <source>
        <dbReference type="Pfam" id="PF05173"/>
    </source>
</evidence>
<dbReference type="InterPro" id="IPR022664">
    <property type="entry name" value="DapB_N_CS"/>
</dbReference>
<evidence type="ECO:0000256" key="7">
    <source>
        <dbReference type="ARBA" id="ARBA00023002"/>
    </source>
</evidence>
<comment type="caution">
    <text evidence="14">Was originally thought to be a dihydrodipicolinate reductase (DHDPR), catalyzing the conversion of dihydrodipicolinate to tetrahydrodipicolinate. However, it was shown in E.coli that the substrate of the enzymatic reaction is not dihydrodipicolinate (DHDP) but in fact (2S,4S)-4-hydroxy-2,3,4,5-tetrahydrodipicolinic acid (HTPA), the product released by the DapA-catalyzed reaction.</text>
</comment>
<dbReference type="PANTHER" id="PTHR20836:SF0">
    <property type="entry name" value="4-HYDROXY-TETRAHYDRODIPICOLINATE REDUCTASE 1, CHLOROPLASTIC-RELATED"/>
    <property type="match status" value="1"/>
</dbReference>
<evidence type="ECO:0000256" key="5">
    <source>
        <dbReference type="ARBA" id="ARBA00022857"/>
    </source>
</evidence>
<keyword evidence="7 14" id="KW-0560">Oxidoreductase</keyword>
<comment type="caution">
    <text evidence="18">The sequence shown here is derived from an EMBL/GenBank/DDBJ whole genome shotgun (WGS) entry which is preliminary data.</text>
</comment>
<reference evidence="18 19" key="1">
    <citation type="submission" date="2016-07" db="EMBL/GenBank/DDBJ databases">
        <title>Whole-genome of two Shewanella species isolated from a digestive organ of sea cucumber Apostichopus japonicus Selenka 1867.</title>
        <authorList>
            <person name="Hong H.-H."/>
            <person name="Choi H."/>
            <person name="Cheon S."/>
            <person name="Oh J.-S."/>
            <person name="Lee H.-G."/>
            <person name="Park C."/>
        </authorList>
    </citation>
    <scope>NUCLEOTIDE SEQUENCE [LARGE SCALE GENOMIC DNA]</scope>
    <source>
        <strain evidence="18 19">CSB03KR</strain>
    </source>
</reference>
<dbReference type="PROSITE" id="PS01298">
    <property type="entry name" value="DAPB"/>
    <property type="match status" value="1"/>
</dbReference>
<dbReference type="InterPro" id="IPR023940">
    <property type="entry name" value="DHDPR_bac"/>
</dbReference>
<sequence length="271" mass="29070">MTEQVRVAITGGSGRMGRTLIESAKLSSNIFLGAAIERAGSTLIGVDAGELAGVGAMNVAITDSLDHAVDDFDVLIDFTSPEASVVHTDWCSRNGKAIVIGTTGFNHAQKEQIAAYSESTPIVMAPNMSVGVNLMWRLLELAAEVMGDYTDIEIIEGHHRHKKDAPSGTALKMGEVIAEVLGRDLEKCAIYGREGITEERSRETIGFSTIRAGDIVGEHTAMFADIGERLEITHKASSRMTFANGAMRAAFWLGDQGPGLYDMQQVLGLKD</sequence>
<dbReference type="Proteomes" id="UP000773469">
    <property type="component" value="Unassembled WGS sequence"/>
</dbReference>
<evidence type="ECO:0000256" key="11">
    <source>
        <dbReference type="ARBA" id="ARBA00038983"/>
    </source>
</evidence>
<feature type="binding site" evidence="14">
    <location>
        <begin position="11"/>
        <end position="16"/>
    </location>
    <ligand>
        <name>NAD(+)</name>
        <dbReference type="ChEBI" id="CHEBI:57540"/>
    </ligand>
</feature>
<feature type="domain" description="Dihydrodipicolinate reductase N-terminal" evidence="15">
    <location>
        <begin position="5"/>
        <end position="128"/>
    </location>
</feature>
<protein>
    <recommendedName>
        <fullName evidence="11 14">4-hydroxy-tetrahydrodipicolinate reductase</fullName>
        <shortName evidence="14">HTPA reductase</shortName>
        <ecNumber evidence="11 14">1.17.1.8</ecNumber>
    </recommendedName>
</protein>
<proteinExistence type="inferred from homology"/>
<comment type="catalytic activity">
    <reaction evidence="13 14">
        <text>(S)-2,3,4,5-tetrahydrodipicolinate + NAD(+) + H2O = (2S,4S)-4-hydroxy-2,3,4,5-tetrahydrodipicolinate + NADH + H(+)</text>
        <dbReference type="Rhea" id="RHEA:35323"/>
        <dbReference type="ChEBI" id="CHEBI:15377"/>
        <dbReference type="ChEBI" id="CHEBI:15378"/>
        <dbReference type="ChEBI" id="CHEBI:16845"/>
        <dbReference type="ChEBI" id="CHEBI:57540"/>
        <dbReference type="ChEBI" id="CHEBI:57945"/>
        <dbReference type="ChEBI" id="CHEBI:67139"/>
        <dbReference type="EC" id="1.17.1.8"/>
    </reaction>
</comment>
<dbReference type="NCBIfam" id="TIGR00036">
    <property type="entry name" value="dapB"/>
    <property type="match status" value="1"/>
</dbReference>
<dbReference type="SUPFAM" id="SSF51735">
    <property type="entry name" value="NAD(P)-binding Rossmann-fold domains"/>
    <property type="match status" value="1"/>
</dbReference>
<dbReference type="PANTHER" id="PTHR20836">
    <property type="entry name" value="DIHYDRODIPICOLINATE REDUCTASE"/>
    <property type="match status" value="1"/>
</dbReference>
<dbReference type="GO" id="GO:0009089">
    <property type="term" value="P:lysine biosynthetic process via diaminopimelate"/>
    <property type="evidence" value="ECO:0007669"/>
    <property type="project" value="UniProtKB-UniRule"/>
</dbReference>
<evidence type="ECO:0000256" key="8">
    <source>
        <dbReference type="ARBA" id="ARBA00023027"/>
    </source>
</evidence>
<keyword evidence="8 14" id="KW-0520">NAD</keyword>
<dbReference type="InterPro" id="IPR000846">
    <property type="entry name" value="DapB_N"/>
</dbReference>
<comment type="similarity">
    <text evidence="2 14">Belongs to the DapB family.</text>
</comment>
<evidence type="ECO:0000313" key="20">
    <source>
        <dbReference type="Proteomes" id="UP000773469"/>
    </source>
</evidence>
<dbReference type="GO" id="GO:0005829">
    <property type="term" value="C:cytosol"/>
    <property type="evidence" value="ECO:0007669"/>
    <property type="project" value="TreeGrafter"/>
</dbReference>
<dbReference type="OrthoDB" id="9790352at2"/>
<dbReference type="CDD" id="cd02274">
    <property type="entry name" value="DHDPR_N"/>
    <property type="match status" value="1"/>
</dbReference>
<keyword evidence="9 14" id="KW-0457">Lysine biosynthesis</keyword>
<dbReference type="InterPro" id="IPR036291">
    <property type="entry name" value="NAD(P)-bd_dom_sf"/>
</dbReference>
<feature type="binding site" evidence="14">
    <location>
        <begin position="168"/>
        <end position="169"/>
    </location>
    <ligand>
        <name>(S)-2,3,4,5-tetrahydrodipicolinate</name>
        <dbReference type="ChEBI" id="CHEBI:16845"/>
    </ligand>
</feature>
<comment type="subunit">
    <text evidence="14">Homotetramer.</text>
</comment>
<dbReference type="InterPro" id="IPR022663">
    <property type="entry name" value="DapB_C"/>
</dbReference>
<organism evidence="18 19">
    <name type="scientific">Shewanella colwelliana</name>
    <name type="common">Alteromonas colwelliana</name>
    <dbReference type="NCBI Taxonomy" id="23"/>
    <lineage>
        <taxon>Bacteria</taxon>
        <taxon>Pseudomonadati</taxon>
        <taxon>Pseudomonadota</taxon>
        <taxon>Gammaproteobacteria</taxon>
        <taxon>Alteromonadales</taxon>
        <taxon>Shewanellaceae</taxon>
        <taxon>Shewanella</taxon>
    </lineage>
</organism>
<dbReference type="GO" id="GO:0050661">
    <property type="term" value="F:NADP binding"/>
    <property type="evidence" value="ECO:0007669"/>
    <property type="project" value="UniProtKB-UniRule"/>
</dbReference>
<comment type="catalytic activity">
    <reaction evidence="12 14">
        <text>(S)-2,3,4,5-tetrahydrodipicolinate + NADP(+) + H2O = (2S,4S)-4-hydroxy-2,3,4,5-tetrahydrodipicolinate + NADPH + H(+)</text>
        <dbReference type="Rhea" id="RHEA:35331"/>
        <dbReference type="ChEBI" id="CHEBI:15377"/>
        <dbReference type="ChEBI" id="CHEBI:15378"/>
        <dbReference type="ChEBI" id="CHEBI:16845"/>
        <dbReference type="ChEBI" id="CHEBI:57783"/>
        <dbReference type="ChEBI" id="CHEBI:58349"/>
        <dbReference type="ChEBI" id="CHEBI:67139"/>
        <dbReference type="EC" id="1.17.1.8"/>
    </reaction>
</comment>
<keyword evidence="20" id="KW-1185">Reference proteome</keyword>
<dbReference type="Gene3D" id="3.40.50.720">
    <property type="entry name" value="NAD(P)-binding Rossmann-like Domain"/>
    <property type="match status" value="1"/>
</dbReference>
<evidence type="ECO:0000256" key="13">
    <source>
        <dbReference type="ARBA" id="ARBA00049396"/>
    </source>
</evidence>
<feature type="active site" description="Proton donor" evidence="14">
    <location>
        <position position="162"/>
    </location>
</feature>
<dbReference type="EMBL" id="MCBT01000041">
    <property type="protein sequence ID" value="OEG73484.1"/>
    <property type="molecule type" value="Genomic_DNA"/>
</dbReference>
<evidence type="ECO:0000256" key="2">
    <source>
        <dbReference type="ARBA" id="ARBA00006642"/>
    </source>
</evidence>
<keyword evidence="5 14" id="KW-0521">NADP</keyword>
<keyword evidence="6 14" id="KW-0220">Diaminopimelate biosynthesis</keyword>
<evidence type="ECO:0000313" key="17">
    <source>
        <dbReference type="EMBL" id="GIU40211.1"/>
    </source>
</evidence>
<evidence type="ECO:0000256" key="9">
    <source>
        <dbReference type="ARBA" id="ARBA00023154"/>
    </source>
</evidence>
<evidence type="ECO:0000256" key="6">
    <source>
        <dbReference type="ARBA" id="ARBA00022915"/>
    </source>
</evidence>
<dbReference type="FunFam" id="3.40.50.720:FF:000048">
    <property type="entry name" value="4-hydroxy-tetrahydrodipicolinate reductase"/>
    <property type="match status" value="1"/>
</dbReference>
<dbReference type="HAMAP" id="MF_00102">
    <property type="entry name" value="DapB"/>
    <property type="match status" value="1"/>
</dbReference>
<evidence type="ECO:0000259" key="15">
    <source>
        <dbReference type="Pfam" id="PF01113"/>
    </source>
</evidence>
<dbReference type="EC" id="1.17.1.8" evidence="11 14"/>
<dbReference type="RefSeq" id="WP_028763236.1">
    <property type="nucleotide sequence ID" value="NZ_BPEU01000011.1"/>
</dbReference>
<dbReference type="Gene3D" id="3.30.360.10">
    <property type="entry name" value="Dihydrodipicolinate Reductase, domain 2"/>
    <property type="match status" value="1"/>
</dbReference>
<dbReference type="GO" id="GO:0051287">
    <property type="term" value="F:NAD binding"/>
    <property type="evidence" value="ECO:0007669"/>
    <property type="project" value="UniProtKB-UniRule"/>
</dbReference>
<evidence type="ECO:0000256" key="3">
    <source>
        <dbReference type="ARBA" id="ARBA00022490"/>
    </source>
</evidence>
<name>A0A1E5ISF4_SHECO</name>
<dbReference type="GO" id="GO:0008839">
    <property type="term" value="F:4-hydroxy-tetrahydrodipicolinate reductase"/>
    <property type="evidence" value="ECO:0007669"/>
    <property type="project" value="UniProtKB-UniRule"/>
</dbReference>
<dbReference type="GO" id="GO:0016726">
    <property type="term" value="F:oxidoreductase activity, acting on CH or CH2 groups, NAD or NADP as acceptor"/>
    <property type="evidence" value="ECO:0007669"/>
    <property type="project" value="UniProtKB-UniRule"/>
</dbReference>
<dbReference type="Pfam" id="PF01113">
    <property type="entry name" value="DapB_N"/>
    <property type="match status" value="1"/>
</dbReference>
<dbReference type="AlphaFoldDB" id="A0A1E5ISF4"/>
<accession>A0A1E5ISF4</accession>
<keyword evidence="4 14" id="KW-0028">Amino-acid biosynthesis</keyword>
<gene>
    <name evidence="14 17" type="primary">dapB</name>
    <name evidence="18" type="ORF">BEL05_18015</name>
    <name evidence="17" type="ORF">TUM3794_17520</name>
</gene>
<evidence type="ECO:0000256" key="4">
    <source>
        <dbReference type="ARBA" id="ARBA00022605"/>
    </source>
</evidence>
<dbReference type="FunFam" id="3.30.360.10:FF:000004">
    <property type="entry name" value="4-hydroxy-tetrahydrodipicolinate reductase"/>
    <property type="match status" value="1"/>
</dbReference>
<dbReference type="UniPathway" id="UPA00034">
    <property type="reaction ID" value="UER00018"/>
</dbReference>
<comment type="pathway">
    <text evidence="10 14">Amino-acid biosynthesis; L-lysine biosynthesis via DAP pathway; (S)-tetrahydrodipicolinate from L-aspartate: step 4/4.</text>
</comment>
<evidence type="ECO:0000256" key="12">
    <source>
        <dbReference type="ARBA" id="ARBA00049080"/>
    </source>
</evidence>
<reference evidence="17 20" key="2">
    <citation type="submission" date="2021-05" db="EMBL/GenBank/DDBJ databases">
        <title>Molecular characterization for Shewanella algae harboring chromosomal blaOXA-55-like strains isolated from clinical and environment sample.</title>
        <authorList>
            <person name="Ohama Y."/>
            <person name="Aoki K."/>
            <person name="Harada S."/>
            <person name="Moriya K."/>
            <person name="Ishii Y."/>
            <person name="Tateda K."/>
        </authorList>
    </citation>
    <scope>NUCLEOTIDE SEQUENCE [LARGE SCALE GENOMIC DNA]</scope>
    <source>
        <strain evidence="17 20">MBTL60-118</strain>
    </source>
</reference>
<evidence type="ECO:0000313" key="19">
    <source>
        <dbReference type="Proteomes" id="UP000095230"/>
    </source>
</evidence>
<dbReference type="PIRSF" id="PIRSF000161">
    <property type="entry name" value="DHPR"/>
    <property type="match status" value="1"/>
</dbReference>
<feature type="domain" description="Dihydrodipicolinate reductase C-terminal" evidence="16">
    <location>
        <begin position="131"/>
        <end position="267"/>
    </location>
</feature>
<dbReference type="Pfam" id="PF05173">
    <property type="entry name" value="DapB_C"/>
    <property type="match status" value="1"/>
</dbReference>
<dbReference type="GO" id="GO:0019877">
    <property type="term" value="P:diaminopimelate biosynthetic process"/>
    <property type="evidence" value="ECO:0007669"/>
    <property type="project" value="UniProtKB-UniRule"/>
</dbReference>